<proteinExistence type="predicted"/>
<keyword evidence="5" id="KW-0807">Transducer</keyword>
<dbReference type="PROSITE" id="PS50007">
    <property type="entry name" value="PIPLC_X_DOMAIN"/>
    <property type="match status" value="1"/>
</dbReference>
<evidence type="ECO:0000259" key="8">
    <source>
        <dbReference type="PROSITE" id="PS50004"/>
    </source>
</evidence>
<keyword evidence="3 6" id="KW-0442">Lipid degradation</keyword>
<sequence length="560" mass="60952">MESEYPIIISAEVHLSVPGQSQMAKIMREVFGDKLVTKEKEREKWQQQSSSSPTAASPVDEDDTEMEDPELRAMSSWKIEQLPSPEELKGRILLKTKNLNLLNRKDTPELGSVSPPSSWSGGGAGMVDTTTTSSTSDTDGGAVFSDLENKARSILQRVRSTRGKSSTSASASEGAGSSPPSGGLLSRRKSSGPKDVFSSPAANSPTSPATSASLTPTNSPIKREKSGSRKQKKEKVKMSPDLIPLLVYTVGVKCRGINKKEVYAPEEMFSLSENRAEAMLKTGSALDVIKHTRSHLVRIYPKGMRVSSSNYEPHRFWVMGAQLVAINWQTFGTGYTINHAMFQRNGRCGYVLKPLALRIPQSQKEVLSKMVEHHFDVTVISAQHLPPDKTTKKDAGAGGVDPYVEVSLHMPDWNSVVDSCNTGTSLPGKMNGPSQLQTLSPPPMRTRSGSSSGGNGGGGNSNTITYRTGVVKNNGFNPVWEEKLRIPFNCVGEAQGGMKDLIFVKFAVRTQSRGDREEEPLAVFCASLGTLRSGYRHLPLYDAQMSQYLYSTLFVRIGVS</sequence>
<evidence type="ECO:0000313" key="10">
    <source>
        <dbReference type="EMBL" id="KAL0059910.1"/>
    </source>
</evidence>
<dbReference type="Proteomes" id="UP001437256">
    <property type="component" value="Unassembled WGS sequence"/>
</dbReference>
<evidence type="ECO:0000256" key="5">
    <source>
        <dbReference type="ARBA" id="ARBA00023224"/>
    </source>
</evidence>
<evidence type="ECO:0000313" key="11">
    <source>
        <dbReference type="Proteomes" id="UP001437256"/>
    </source>
</evidence>
<evidence type="ECO:0000256" key="1">
    <source>
        <dbReference type="ARBA" id="ARBA00012368"/>
    </source>
</evidence>
<gene>
    <name evidence="10" type="ORF">AAF712_013325</name>
</gene>
<reference evidence="10 11" key="1">
    <citation type="submission" date="2024-05" db="EMBL/GenBank/DDBJ databases">
        <title>A draft genome resource for the thread blight pathogen Marasmius tenuissimus strain MS-2.</title>
        <authorList>
            <person name="Yulfo-Soto G.E."/>
            <person name="Baruah I.K."/>
            <person name="Amoako-Attah I."/>
            <person name="Bukari Y."/>
            <person name="Meinhardt L.W."/>
            <person name="Bailey B.A."/>
            <person name="Cohen S.P."/>
        </authorList>
    </citation>
    <scope>NUCLEOTIDE SEQUENCE [LARGE SCALE GENOMIC DNA]</scope>
    <source>
        <strain evidence="10 11">MS-2</strain>
    </source>
</reference>
<feature type="region of interest" description="Disordered" evidence="7">
    <location>
        <begin position="99"/>
        <end position="236"/>
    </location>
</feature>
<comment type="caution">
    <text evidence="10">The sequence shown here is derived from an EMBL/GenBank/DDBJ whole genome shotgun (WGS) entry which is preliminary data.</text>
</comment>
<dbReference type="SUPFAM" id="SSF51695">
    <property type="entry name" value="PLC-like phosphodiesterases"/>
    <property type="match status" value="1"/>
</dbReference>
<evidence type="ECO:0000256" key="4">
    <source>
        <dbReference type="ARBA" id="ARBA00023098"/>
    </source>
</evidence>
<evidence type="ECO:0000256" key="6">
    <source>
        <dbReference type="RuleBase" id="RU361133"/>
    </source>
</evidence>
<evidence type="ECO:0000256" key="7">
    <source>
        <dbReference type="SAM" id="MobiDB-lite"/>
    </source>
</evidence>
<evidence type="ECO:0000256" key="2">
    <source>
        <dbReference type="ARBA" id="ARBA00022801"/>
    </source>
</evidence>
<keyword evidence="11" id="KW-1185">Reference proteome</keyword>
<keyword evidence="2 6" id="KW-0378">Hydrolase</keyword>
<dbReference type="PRINTS" id="PR00390">
    <property type="entry name" value="PHPHLIPASEC"/>
</dbReference>
<dbReference type="SUPFAM" id="SSF49562">
    <property type="entry name" value="C2 domain (Calcium/lipid-binding domain, CaLB)"/>
    <property type="match status" value="1"/>
</dbReference>
<dbReference type="Pfam" id="PF00387">
    <property type="entry name" value="PI-PLC-Y"/>
    <property type="match status" value="1"/>
</dbReference>
<dbReference type="PANTHER" id="PTHR10336:SF36">
    <property type="entry name" value="1-PHOSPHATIDYLINOSITOL 4,5-BISPHOSPHATE PHOSPHODIESTERASE BETA-4"/>
    <property type="match status" value="1"/>
</dbReference>
<feature type="region of interest" description="Disordered" evidence="7">
    <location>
        <begin position="38"/>
        <end position="87"/>
    </location>
</feature>
<keyword evidence="4 6" id="KW-0443">Lipid metabolism</keyword>
<dbReference type="PANTHER" id="PTHR10336">
    <property type="entry name" value="PHOSPHOINOSITIDE-SPECIFIC PHOSPHOLIPASE C FAMILY PROTEIN"/>
    <property type="match status" value="1"/>
</dbReference>
<dbReference type="Gene3D" id="2.60.40.150">
    <property type="entry name" value="C2 domain"/>
    <property type="match status" value="1"/>
</dbReference>
<dbReference type="Pfam" id="PF00388">
    <property type="entry name" value="PI-PLC-X"/>
    <property type="match status" value="1"/>
</dbReference>
<accession>A0ABR2ZE10</accession>
<dbReference type="InterPro" id="IPR001192">
    <property type="entry name" value="PI-PLC_fam"/>
</dbReference>
<feature type="compositionally biased region" description="Low complexity" evidence="7">
    <location>
        <begin position="198"/>
        <end position="220"/>
    </location>
</feature>
<evidence type="ECO:0000256" key="3">
    <source>
        <dbReference type="ARBA" id="ARBA00022963"/>
    </source>
</evidence>
<name>A0ABR2ZE10_9AGAR</name>
<feature type="compositionally biased region" description="Gly residues" evidence="7">
    <location>
        <begin position="451"/>
        <end position="460"/>
    </location>
</feature>
<feature type="compositionally biased region" description="Acidic residues" evidence="7">
    <location>
        <begin position="59"/>
        <end position="68"/>
    </location>
</feature>
<organism evidence="10 11">
    <name type="scientific">Marasmius tenuissimus</name>
    <dbReference type="NCBI Taxonomy" id="585030"/>
    <lineage>
        <taxon>Eukaryota</taxon>
        <taxon>Fungi</taxon>
        <taxon>Dikarya</taxon>
        <taxon>Basidiomycota</taxon>
        <taxon>Agaricomycotina</taxon>
        <taxon>Agaricomycetes</taxon>
        <taxon>Agaricomycetidae</taxon>
        <taxon>Agaricales</taxon>
        <taxon>Marasmiineae</taxon>
        <taxon>Marasmiaceae</taxon>
        <taxon>Marasmius</taxon>
    </lineage>
</organism>
<feature type="region of interest" description="Disordered" evidence="7">
    <location>
        <begin position="420"/>
        <end position="466"/>
    </location>
</feature>
<dbReference type="InterPro" id="IPR017946">
    <property type="entry name" value="PLC-like_Pdiesterase_TIM-brl"/>
</dbReference>
<dbReference type="InterPro" id="IPR001711">
    <property type="entry name" value="PLipase_C_Pinositol-sp_Y"/>
</dbReference>
<dbReference type="SMART" id="SM00149">
    <property type="entry name" value="PLCYc"/>
    <property type="match status" value="1"/>
</dbReference>
<protein>
    <recommendedName>
        <fullName evidence="1 6">Phosphoinositide phospholipase C</fullName>
        <ecNumber evidence="1 6">3.1.4.11</ecNumber>
    </recommendedName>
</protein>
<dbReference type="CDD" id="cd00275">
    <property type="entry name" value="C2_PLC_like"/>
    <property type="match status" value="1"/>
</dbReference>
<dbReference type="InterPro" id="IPR035892">
    <property type="entry name" value="C2_domain_sf"/>
</dbReference>
<comment type="catalytic activity">
    <reaction evidence="6">
        <text>a 1,2-diacyl-sn-glycero-3-phospho-(1D-myo-inositol-4,5-bisphosphate) + H2O = 1D-myo-inositol 1,4,5-trisphosphate + a 1,2-diacyl-sn-glycerol + H(+)</text>
        <dbReference type="Rhea" id="RHEA:33179"/>
        <dbReference type="ChEBI" id="CHEBI:15377"/>
        <dbReference type="ChEBI" id="CHEBI:15378"/>
        <dbReference type="ChEBI" id="CHEBI:17815"/>
        <dbReference type="ChEBI" id="CHEBI:58456"/>
        <dbReference type="ChEBI" id="CHEBI:203600"/>
        <dbReference type="EC" id="3.1.4.11"/>
    </reaction>
</comment>
<dbReference type="EMBL" id="JBBXMP010000201">
    <property type="protein sequence ID" value="KAL0059910.1"/>
    <property type="molecule type" value="Genomic_DNA"/>
</dbReference>
<feature type="compositionally biased region" description="Low complexity" evidence="7">
    <location>
        <begin position="163"/>
        <end position="185"/>
    </location>
</feature>
<dbReference type="SMART" id="SM00239">
    <property type="entry name" value="C2"/>
    <property type="match status" value="1"/>
</dbReference>
<dbReference type="PROSITE" id="PS50008">
    <property type="entry name" value="PIPLC_Y_DOMAIN"/>
    <property type="match status" value="1"/>
</dbReference>
<evidence type="ECO:0000259" key="9">
    <source>
        <dbReference type="PROSITE" id="PS50008"/>
    </source>
</evidence>
<dbReference type="InterPro" id="IPR000008">
    <property type="entry name" value="C2_dom"/>
</dbReference>
<dbReference type="EC" id="3.1.4.11" evidence="1 6"/>
<feature type="domain" description="C2" evidence="8">
    <location>
        <begin position="353"/>
        <end position="542"/>
    </location>
</feature>
<dbReference type="Pfam" id="PF00168">
    <property type="entry name" value="C2"/>
    <property type="match status" value="2"/>
</dbReference>
<dbReference type="InterPro" id="IPR000909">
    <property type="entry name" value="PLipase_C_PInositol-sp_X_dom"/>
</dbReference>
<feature type="domain" description="PI-PLC Y-box" evidence="9">
    <location>
        <begin position="242"/>
        <end position="358"/>
    </location>
</feature>
<dbReference type="Gene3D" id="3.20.20.190">
    <property type="entry name" value="Phosphatidylinositol (PI) phosphodiesterase"/>
    <property type="match status" value="1"/>
</dbReference>
<dbReference type="PROSITE" id="PS50004">
    <property type="entry name" value="C2"/>
    <property type="match status" value="1"/>
</dbReference>
<feature type="compositionally biased region" description="Low complexity" evidence="7">
    <location>
        <begin position="128"/>
        <end position="139"/>
    </location>
</feature>